<dbReference type="Pfam" id="PF13475">
    <property type="entry name" value="DUF4116"/>
    <property type="match status" value="3"/>
</dbReference>
<evidence type="ECO:0000259" key="1">
    <source>
        <dbReference type="Pfam" id="PF13475"/>
    </source>
</evidence>
<sequence>MGCGASAEKYASPGASNEKMKWLHEVEENGLALKDAPTKFRNDKDIVLAALKQKGLSGMALVFASERLKGDRDIVLAAVKQYGKALQFATPDLQNDREIVMTAVLENGIALRFASENIRSDREFLLQAVKATKASWLLNFCPKLKGDEELCNEIDRLAGTGLVFTYYQSYNCSAEMRESFVATGASVPGGPAYQYVMEKLREKTGGTATVWFDEMPVFGFSADNGEWVHPSEECGRDLVPVPPPEGRHPMWNCLVESRSKKVQAEVGSHHPCWCCHWLREVKRRREEGAVICCAVSNIYLPFWVDDYGAGSSELSDAAADKYGLKRESFRNGRPPGWGEGEINIDGKRFSRVAPMHPDTLKPLGEGCRWERQALDGLNFPVYVFFMP</sequence>
<evidence type="ECO:0000313" key="3">
    <source>
        <dbReference type="Proteomes" id="UP001642464"/>
    </source>
</evidence>
<dbReference type="Proteomes" id="UP001642464">
    <property type="component" value="Unassembled WGS sequence"/>
</dbReference>
<reference evidence="2 3" key="1">
    <citation type="submission" date="2024-02" db="EMBL/GenBank/DDBJ databases">
        <authorList>
            <person name="Chen Y."/>
            <person name="Shah S."/>
            <person name="Dougan E. K."/>
            <person name="Thang M."/>
            <person name="Chan C."/>
        </authorList>
    </citation>
    <scope>NUCLEOTIDE SEQUENCE [LARGE SCALE GENOMIC DNA]</scope>
</reference>
<feature type="domain" description="DUF4116" evidence="1">
    <location>
        <begin position="57"/>
        <end position="94"/>
    </location>
</feature>
<evidence type="ECO:0000313" key="2">
    <source>
        <dbReference type="EMBL" id="CAK9015451.1"/>
    </source>
</evidence>
<feature type="domain" description="DUF4116" evidence="1">
    <location>
        <begin position="96"/>
        <end position="143"/>
    </location>
</feature>
<organism evidence="2 3">
    <name type="scientific">Durusdinium trenchii</name>
    <dbReference type="NCBI Taxonomy" id="1381693"/>
    <lineage>
        <taxon>Eukaryota</taxon>
        <taxon>Sar</taxon>
        <taxon>Alveolata</taxon>
        <taxon>Dinophyceae</taxon>
        <taxon>Suessiales</taxon>
        <taxon>Symbiodiniaceae</taxon>
        <taxon>Durusdinium</taxon>
    </lineage>
</organism>
<accession>A0ABP0JM10</accession>
<protein>
    <recommendedName>
        <fullName evidence="1">DUF4116 domain-containing protein</fullName>
    </recommendedName>
</protein>
<name>A0ABP0JM10_9DINO</name>
<proteinExistence type="predicted"/>
<gene>
    <name evidence="2" type="ORF">SCF082_LOCUS12763</name>
</gene>
<comment type="caution">
    <text evidence="2">The sequence shown here is derived from an EMBL/GenBank/DDBJ whole genome shotgun (WGS) entry which is preliminary data.</text>
</comment>
<keyword evidence="3" id="KW-1185">Reference proteome</keyword>
<dbReference type="InterPro" id="IPR025197">
    <property type="entry name" value="DUF4116"/>
</dbReference>
<dbReference type="EMBL" id="CAXAMM010007803">
    <property type="protein sequence ID" value="CAK9015451.1"/>
    <property type="molecule type" value="Genomic_DNA"/>
</dbReference>
<feature type="domain" description="DUF4116" evidence="1">
    <location>
        <begin position="26"/>
        <end position="56"/>
    </location>
</feature>